<organism evidence="3 4">
    <name type="scientific">Mycena rosella</name>
    <name type="common">Pink bonnet</name>
    <name type="synonym">Agaricus rosellus</name>
    <dbReference type="NCBI Taxonomy" id="1033263"/>
    <lineage>
        <taxon>Eukaryota</taxon>
        <taxon>Fungi</taxon>
        <taxon>Dikarya</taxon>
        <taxon>Basidiomycota</taxon>
        <taxon>Agaricomycotina</taxon>
        <taxon>Agaricomycetes</taxon>
        <taxon>Agaricomycetidae</taxon>
        <taxon>Agaricales</taxon>
        <taxon>Marasmiineae</taxon>
        <taxon>Mycenaceae</taxon>
        <taxon>Mycena</taxon>
    </lineage>
</organism>
<sequence length="309" mass="34450">MTTAILSDATIAQDDRTTRNFFLAGIVLLCYDHLLTLGREIQYIWVPGRRRSSLWYLFVRYFALCSNMSMMSLTFGTFDSKTCAHLMLDAPNLTALSYSSDVSTLVLRVIALYSFDRRAVFTLVTTALIVFVVAAWLVVPRGPTPNFATMVPGCHSKASRSQDIRQAGAWEAQLGADVLLLAFTLYHGYTRNRSEIFRYGTLWRVIVRDGAMYFGIICLSNLANILMYYFGDIITGSSLSAFSVSLSVTMICRLMLNLHDAAAINPETSVFVATPIFAATHTMELETLETAEPSDQHRTVYSGRDLGEC</sequence>
<proteinExistence type="predicted"/>
<evidence type="ECO:0000313" key="4">
    <source>
        <dbReference type="Proteomes" id="UP001221757"/>
    </source>
</evidence>
<reference evidence="3" key="1">
    <citation type="submission" date="2023-03" db="EMBL/GenBank/DDBJ databases">
        <title>Massive genome expansion in bonnet fungi (Mycena s.s.) driven by repeated elements and novel gene families across ecological guilds.</title>
        <authorList>
            <consortium name="Lawrence Berkeley National Laboratory"/>
            <person name="Harder C.B."/>
            <person name="Miyauchi S."/>
            <person name="Viragh M."/>
            <person name="Kuo A."/>
            <person name="Thoen E."/>
            <person name="Andreopoulos B."/>
            <person name="Lu D."/>
            <person name="Skrede I."/>
            <person name="Drula E."/>
            <person name="Henrissat B."/>
            <person name="Morin E."/>
            <person name="Kohler A."/>
            <person name="Barry K."/>
            <person name="LaButti K."/>
            <person name="Morin E."/>
            <person name="Salamov A."/>
            <person name="Lipzen A."/>
            <person name="Mereny Z."/>
            <person name="Hegedus B."/>
            <person name="Baldrian P."/>
            <person name="Stursova M."/>
            <person name="Weitz H."/>
            <person name="Taylor A."/>
            <person name="Grigoriev I.V."/>
            <person name="Nagy L.G."/>
            <person name="Martin F."/>
            <person name="Kauserud H."/>
        </authorList>
    </citation>
    <scope>NUCLEOTIDE SEQUENCE</scope>
    <source>
        <strain evidence="3">CBHHK067</strain>
    </source>
</reference>
<evidence type="ECO:0000313" key="3">
    <source>
        <dbReference type="EMBL" id="KAJ7687954.1"/>
    </source>
</evidence>
<evidence type="ECO:0000256" key="1">
    <source>
        <dbReference type="SAM" id="Phobius"/>
    </source>
</evidence>
<dbReference type="Proteomes" id="UP001221757">
    <property type="component" value="Unassembled WGS sequence"/>
</dbReference>
<feature type="transmembrane region" description="Helical" evidence="1">
    <location>
        <begin position="210"/>
        <end position="230"/>
    </location>
</feature>
<accession>A0AAD7GCH2</accession>
<feature type="domain" description="DUF6533" evidence="2">
    <location>
        <begin position="22"/>
        <end position="64"/>
    </location>
</feature>
<feature type="transmembrane region" description="Helical" evidence="1">
    <location>
        <begin position="95"/>
        <end position="113"/>
    </location>
</feature>
<evidence type="ECO:0000259" key="2">
    <source>
        <dbReference type="Pfam" id="PF20151"/>
    </source>
</evidence>
<gene>
    <name evidence="3" type="ORF">B0H17DRAFT_1203312</name>
</gene>
<feature type="transmembrane region" description="Helical" evidence="1">
    <location>
        <begin position="236"/>
        <end position="256"/>
    </location>
</feature>
<feature type="transmembrane region" description="Helical" evidence="1">
    <location>
        <begin position="53"/>
        <end position="75"/>
    </location>
</feature>
<dbReference type="Pfam" id="PF20151">
    <property type="entry name" value="DUF6533"/>
    <property type="match status" value="1"/>
</dbReference>
<feature type="transmembrane region" description="Helical" evidence="1">
    <location>
        <begin position="120"/>
        <end position="139"/>
    </location>
</feature>
<keyword evidence="1" id="KW-0472">Membrane</keyword>
<dbReference type="AlphaFoldDB" id="A0AAD7GCH2"/>
<keyword evidence="1" id="KW-1133">Transmembrane helix</keyword>
<keyword evidence="1" id="KW-0812">Transmembrane</keyword>
<feature type="transmembrane region" description="Helical" evidence="1">
    <location>
        <begin position="172"/>
        <end position="189"/>
    </location>
</feature>
<protein>
    <recommendedName>
        <fullName evidence="2">DUF6533 domain-containing protein</fullName>
    </recommendedName>
</protein>
<keyword evidence="4" id="KW-1185">Reference proteome</keyword>
<name>A0AAD7GCH2_MYCRO</name>
<comment type="caution">
    <text evidence="3">The sequence shown here is derived from an EMBL/GenBank/DDBJ whole genome shotgun (WGS) entry which is preliminary data.</text>
</comment>
<dbReference type="EMBL" id="JARKIE010000083">
    <property type="protein sequence ID" value="KAJ7687954.1"/>
    <property type="molecule type" value="Genomic_DNA"/>
</dbReference>
<dbReference type="InterPro" id="IPR045340">
    <property type="entry name" value="DUF6533"/>
</dbReference>